<dbReference type="EMBL" id="FOTS01000013">
    <property type="protein sequence ID" value="SFL67422.1"/>
    <property type="molecule type" value="Genomic_DNA"/>
</dbReference>
<proteinExistence type="predicted"/>
<sequence>MLWFRPMYLVFIKREIFEMHAAGRVEEFAKKFLCFTVGKTGTLKCRK</sequence>
<keyword evidence="2" id="KW-1185">Reference proteome</keyword>
<organism evidence="1 2">
    <name type="scientific">Pelosinus propionicus DSM 13327</name>
    <dbReference type="NCBI Taxonomy" id="1123291"/>
    <lineage>
        <taxon>Bacteria</taxon>
        <taxon>Bacillati</taxon>
        <taxon>Bacillota</taxon>
        <taxon>Negativicutes</taxon>
        <taxon>Selenomonadales</taxon>
        <taxon>Sporomusaceae</taxon>
        <taxon>Pelosinus</taxon>
    </lineage>
</organism>
<accession>A0A1I4JLH7</accession>
<dbReference type="Proteomes" id="UP000199520">
    <property type="component" value="Unassembled WGS sequence"/>
</dbReference>
<name>A0A1I4JLH7_9FIRM</name>
<protein>
    <submittedName>
        <fullName evidence="1">Uncharacterized protein</fullName>
    </submittedName>
</protein>
<dbReference type="AlphaFoldDB" id="A0A1I4JLH7"/>
<evidence type="ECO:0000313" key="1">
    <source>
        <dbReference type="EMBL" id="SFL67422.1"/>
    </source>
</evidence>
<gene>
    <name evidence="1" type="ORF">SAMN04490355_10135</name>
</gene>
<evidence type="ECO:0000313" key="2">
    <source>
        <dbReference type="Proteomes" id="UP000199520"/>
    </source>
</evidence>
<dbReference type="STRING" id="1123291.SAMN04490355_10135"/>
<reference evidence="2" key="1">
    <citation type="submission" date="2016-10" db="EMBL/GenBank/DDBJ databases">
        <authorList>
            <person name="Varghese N."/>
            <person name="Submissions S."/>
        </authorList>
    </citation>
    <scope>NUCLEOTIDE SEQUENCE [LARGE SCALE GENOMIC DNA]</scope>
    <source>
        <strain evidence="2">DSM 13327</strain>
    </source>
</reference>